<gene>
    <name evidence="1" type="ORF">NCTC12958_00557</name>
</gene>
<dbReference type="EMBL" id="LS483339">
    <property type="protein sequence ID" value="SQF24374.1"/>
    <property type="molecule type" value="Genomic_DNA"/>
</dbReference>
<evidence type="ECO:0000313" key="1">
    <source>
        <dbReference type="EMBL" id="SQF24374.1"/>
    </source>
</evidence>
<name>A0A2X3U6D1_STRTR</name>
<dbReference type="Proteomes" id="UP000249634">
    <property type="component" value="Chromosome 1"/>
</dbReference>
<evidence type="ECO:0000313" key="2">
    <source>
        <dbReference type="Proteomes" id="UP000249634"/>
    </source>
</evidence>
<dbReference type="AlphaFoldDB" id="A0A2X3U6D1"/>
<sequence>MNKFENQANNDVCIRDLKQLGREGGAQVYLDTGEILKLKPKYGTVSRRAYVAGKAMTVELKIEYKDVYPAIRTIERNGILIARRCRYGMLNRLKLTGTGYHRTWKRKLGGNT</sequence>
<reference evidence="1 2" key="1">
    <citation type="submission" date="2018-06" db="EMBL/GenBank/DDBJ databases">
        <authorList>
            <consortium name="Pathogen Informatics"/>
            <person name="Doyle S."/>
        </authorList>
    </citation>
    <scope>NUCLEOTIDE SEQUENCE [LARGE SCALE GENOMIC DNA]</scope>
    <source>
        <strain evidence="1 2">NCTC12958</strain>
    </source>
</reference>
<proteinExistence type="predicted"/>
<organism evidence="1 2">
    <name type="scientific">Streptococcus thermophilus</name>
    <dbReference type="NCBI Taxonomy" id="1308"/>
    <lineage>
        <taxon>Bacteria</taxon>
        <taxon>Bacillati</taxon>
        <taxon>Bacillota</taxon>
        <taxon>Bacilli</taxon>
        <taxon>Lactobacillales</taxon>
        <taxon>Streptococcaceae</taxon>
        <taxon>Streptococcus</taxon>
    </lineage>
</organism>
<protein>
    <submittedName>
        <fullName evidence="1">Uncharacterized protein</fullName>
    </submittedName>
</protein>
<dbReference type="RefSeq" id="WP_111679301.1">
    <property type="nucleotide sequence ID" value="NZ_BPPS01000031.1"/>
</dbReference>
<accession>A0A2X3U6D1</accession>